<evidence type="ECO:0000256" key="1">
    <source>
        <dbReference type="SAM" id="Phobius"/>
    </source>
</evidence>
<proteinExistence type="predicted"/>
<accession>A0ABN9JH48</accession>
<comment type="caution">
    <text evidence="2">The sequence shown here is derived from an EMBL/GenBank/DDBJ whole genome shotgun (WGS) entry which is preliminary data.</text>
</comment>
<reference evidence="2 3" key="1">
    <citation type="submission" date="2023-07" db="EMBL/GenBank/DDBJ databases">
        <authorList>
            <person name="Peeters C."/>
        </authorList>
    </citation>
    <scope>NUCLEOTIDE SEQUENCE [LARGE SCALE GENOMIC DNA]</scope>
    <source>
        <strain evidence="2 3">LMG 18101</strain>
    </source>
</reference>
<keyword evidence="1" id="KW-0812">Transmembrane</keyword>
<evidence type="ECO:0000313" key="2">
    <source>
        <dbReference type="EMBL" id="CAJ0811841.1"/>
    </source>
</evidence>
<dbReference type="EMBL" id="CATZLL010000003">
    <property type="protein sequence ID" value="CAJ0811841.1"/>
    <property type="molecule type" value="Genomic_DNA"/>
</dbReference>
<organism evidence="2 3">
    <name type="scientific">Ralstonia flaminis</name>
    <dbReference type="NCBI Taxonomy" id="3058597"/>
    <lineage>
        <taxon>Bacteria</taxon>
        <taxon>Pseudomonadati</taxon>
        <taxon>Pseudomonadota</taxon>
        <taxon>Betaproteobacteria</taxon>
        <taxon>Burkholderiales</taxon>
        <taxon>Burkholderiaceae</taxon>
        <taxon>Ralstonia</taxon>
    </lineage>
</organism>
<keyword evidence="1" id="KW-1133">Transmembrane helix</keyword>
<keyword evidence="1" id="KW-0472">Membrane</keyword>
<gene>
    <name evidence="2" type="ORF">LMG18101_01372</name>
</gene>
<evidence type="ECO:0008006" key="4">
    <source>
        <dbReference type="Google" id="ProtNLM"/>
    </source>
</evidence>
<sequence length="46" mass="4890">MEYAAPALLLLVTFFVVQSLIDKKAPAWLIIVAAVAVSILVTFATA</sequence>
<feature type="transmembrane region" description="Helical" evidence="1">
    <location>
        <begin position="29"/>
        <end position="45"/>
    </location>
</feature>
<name>A0ABN9JH48_9RALS</name>
<dbReference type="Proteomes" id="UP001189757">
    <property type="component" value="Unassembled WGS sequence"/>
</dbReference>
<protein>
    <recommendedName>
        <fullName evidence="4">Transmembrane protein</fullName>
    </recommendedName>
</protein>
<dbReference type="RefSeq" id="WP_316680581.1">
    <property type="nucleotide sequence ID" value="NZ_CATZLL010000003.1"/>
</dbReference>
<keyword evidence="3" id="KW-1185">Reference proteome</keyword>
<evidence type="ECO:0000313" key="3">
    <source>
        <dbReference type="Proteomes" id="UP001189757"/>
    </source>
</evidence>